<comment type="caution">
    <text evidence="1">The sequence shown here is derived from an EMBL/GenBank/DDBJ whole genome shotgun (WGS) entry which is preliminary data.</text>
</comment>
<dbReference type="Proteomes" id="UP000198841">
    <property type="component" value="Unassembled WGS sequence"/>
</dbReference>
<evidence type="ECO:0008006" key="3">
    <source>
        <dbReference type="Google" id="ProtNLM"/>
    </source>
</evidence>
<organism evidence="1 2">
    <name type="scientific">Candidatus Pantoea symbiotica</name>
    <dbReference type="NCBI Taxonomy" id="1884370"/>
    <lineage>
        <taxon>Bacteria</taxon>
        <taxon>Pseudomonadati</taxon>
        <taxon>Pseudomonadota</taxon>
        <taxon>Gammaproteobacteria</taxon>
        <taxon>Enterobacterales</taxon>
        <taxon>Erwiniaceae</taxon>
        <taxon>Pantoea</taxon>
    </lineage>
</organism>
<dbReference type="RefSeq" id="WP_008102022.1">
    <property type="nucleotide sequence ID" value="NZ_FOSD01000017.1"/>
</dbReference>
<accession>A0A1I4EDI5</accession>
<sequence length="90" mass="10779">MKKPRQPELSGEIIHERALLPLGLISLYEVIFNNGKYAVMRLDKDQPFHQGDIFKRINDRWYCDEKLIHPLGFQFVDRAEAQRSFIEYER</sequence>
<reference evidence="1 2" key="1">
    <citation type="submission" date="2016-10" db="EMBL/GenBank/DDBJ databases">
        <authorList>
            <person name="Varghese N."/>
            <person name="Submissions S."/>
        </authorList>
    </citation>
    <scope>NUCLEOTIDE SEQUENCE [LARGE SCALE GENOMIC DNA]</scope>
    <source>
        <strain evidence="1 2">YR512</strain>
    </source>
</reference>
<evidence type="ECO:0000313" key="2">
    <source>
        <dbReference type="Proteomes" id="UP000198841"/>
    </source>
</evidence>
<evidence type="ECO:0000313" key="1">
    <source>
        <dbReference type="EMBL" id="SFL03838.1"/>
    </source>
</evidence>
<protein>
    <recommendedName>
        <fullName evidence="3">DUF1653 domain-containing protein</fullName>
    </recommendedName>
</protein>
<gene>
    <name evidence="1" type="ORF">SAMN05518863_11740</name>
</gene>
<proteinExistence type="predicted"/>
<dbReference type="EMBL" id="FOSD01000017">
    <property type="protein sequence ID" value="SFL03838.1"/>
    <property type="molecule type" value="Genomic_DNA"/>
</dbReference>
<name>A0A1I4EDI5_9GAMM</name>
<keyword evidence="2" id="KW-1185">Reference proteome</keyword>